<keyword evidence="2 4" id="KW-0819">tRNA processing</keyword>
<evidence type="ECO:0000256" key="2">
    <source>
        <dbReference type="ARBA" id="ARBA00022694"/>
    </source>
</evidence>
<feature type="domain" description="Pseudouridine synthase I TruA alpha/beta" evidence="8">
    <location>
        <begin position="147"/>
        <end position="250"/>
    </location>
</feature>
<dbReference type="Proteomes" id="UP000051461">
    <property type="component" value="Unassembled WGS sequence"/>
</dbReference>
<dbReference type="GO" id="GO:0031119">
    <property type="term" value="P:tRNA pseudouridine synthesis"/>
    <property type="evidence" value="ECO:0007669"/>
    <property type="project" value="UniProtKB-UniRule"/>
</dbReference>
<comment type="caution">
    <text evidence="9">The sequence shown here is derived from an EMBL/GenBank/DDBJ whole genome shotgun (WGS) entry which is preliminary data.</text>
</comment>
<reference evidence="9 10" key="1">
    <citation type="journal article" date="2015" name="Genome Announc.">
        <title>Expanding the biotechnology potential of lactobacilli through comparative genomics of 213 strains and associated genera.</title>
        <authorList>
            <person name="Sun Z."/>
            <person name="Harris H.M."/>
            <person name="McCann A."/>
            <person name="Guo C."/>
            <person name="Argimon S."/>
            <person name="Zhang W."/>
            <person name="Yang X."/>
            <person name="Jeffery I.B."/>
            <person name="Cooney J.C."/>
            <person name="Kagawa T.F."/>
            <person name="Liu W."/>
            <person name="Song Y."/>
            <person name="Salvetti E."/>
            <person name="Wrobel A."/>
            <person name="Rasinkangas P."/>
            <person name="Parkhill J."/>
            <person name="Rea M.C."/>
            <person name="O'Sullivan O."/>
            <person name="Ritari J."/>
            <person name="Douillard F.P."/>
            <person name="Paul Ross R."/>
            <person name="Yang R."/>
            <person name="Briner A.E."/>
            <person name="Felis G.E."/>
            <person name="de Vos W.M."/>
            <person name="Barrangou R."/>
            <person name="Klaenhammer T.R."/>
            <person name="Caufield P.W."/>
            <person name="Cui Y."/>
            <person name="Zhang H."/>
            <person name="O'Toole P.W."/>
        </authorList>
    </citation>
    <scope>NUCLEOTIDE SEQUENCE [LARGE SCALE GENOMIC DNA]</scope>
    <source>
        <strain evidence="9 10">DSM 20003</strain>
    </source>
</reference>
<dbReference type="Pfam" id="PF01416">
    <property type="entry name" value="PseudoU_synth_1"/>
    <property type="match status" value="2"/>
</dbReference>
<dbReference type="SUPFAM" id="SSF55120">
    <property type="entry name" value="Pseudouridine synthase"/>
    <property type="match status" value="1"/>
</dbReference>
<dbReference type="RefSeq" id="WP_057905655.1">
    <property type="nucleotide sequence ID" value="NZ_AZDA01000133.1"/>
</dbReference>
<dbReference type="PANTHER" id="PTHR11142:SF0">
    <property type="entry name" value="TRNA PSEUDOURIDINE SYNTHASE-LIKE 1"/>
    <property type="match status" value="1"/>
</dbReference>
<organism evidence="9 10">
    <name type="scientific">Loigolactobacillus bifermentans DSM 20003</name>
    <dbReference type="NCBI Taxonomy" id="1423726"/>
    <lineage>
        <taxon>Bacteria</taxon>
        <taxon>Bacillati</taxon>
        <taxon>Bacillota</taxon>
        <taxon>Bacilli</taxon>
        <taxon>Lactobacillales</taxon>
        <taxon>Lactobacillaceae</taxon>
        <taxon>Loigolactobacillus</taxon>
    </lineage>
</organism>
<dbReference type="Gene3D" id="3.30.70.580">
    <property type="entry name" value="Pseudouridine synthase I, catalytic domain, N-terminal subdomain"/>
    <property type="match status" value="1"/>
</dbReference>
<dbReference type="OrthoDB" id="9811823at2"/>
<dbReference type="CDD" id="cd02570">
    <property type="entry name" value="PseudoU_synth_EcTruA"/>
    <property type="match status" value="1"/>
</dbReference>
<accession>A0A0R1GFR9</accession>
<dbReference type="PANTHER" id="PTHR11142">
    <property type="entry name" value="PSEUDOURIDYLATE SYNTHASE"/>
    <property type="match status" value="1"/>
</dbReference>
<evidence type="ECO:0000256" key="5">
    <source>
        <dbReference type="PIRSR" id="PIRSR001430-1"/>
    </source>
</evidence>
<feature type="active site" description="Nucleophile" evidence="4 5">
    <location>
        <position position="56"/>
    </location>
</feature>
<dbReference type="GO" id="GO:0160147">
    <property type="term" value="F:tRNA pseudouridine(38-40) synthase activity"/>
    <property type="evidence" value="ECO:0007669"/>
    <property type="project" value="UniProtKB-EC"/>
</dbReference>
<dbReference type="HAMAP" id="MF_00171">
    <property type="entry name" value="TruA"/>
    <property type="match status" value="1"/>
</dbReference>
<dbReference type="PIRSF" id="PIRSF001430">
    <property type="entry name" value="tRNA_psdUrid_synth"/>
    <property type="match status" value="1"/>
</dbReference>
<evidence type="ECO:0000256" key="1">
    <source>
        <dbReference type="ARBA" id="ARBA00009375"/>
    </source>
</evidence>
<evidence type="ECO:0000256" key="7">
    <source>
        <dbReference type="RuleBase" id="RU003792"/>
    </source>
</evidence>
<comment type="catalytic activity">
    <reaction evidence="4 7">
        <text>uridine(38/39/40) in tRNA = pseudouridine(38/39/40) in tRNA</text>
        <dbReference type="Rhea" id="RHEA:22376"/>
        <dbReference type="Rhea" id="RHEA-COMP:10085"/>
        <dbReference type="Rhea" id="RHEA-COMP:10087"/>
        <dbReference type="ChEBI" id="CHEBI:65314"/>
        <dbReference type="ChEBI" id="CHEBI:65315"/>
        <dbReference type="EC" id="5.4.99.12"/>
    </reaction>
</comment>
<comment type="similarity">
    <text evidence="1 4 7">Belongs to the tRNA pseudouridine synthase TruA family.</text>
</comment>
<dbReference type="GO" id="GO:0003723">
    <property type="term" value="F:RNA binding"/>
    <property type="evidence" value="ECO:0007669"/>
    <property type="project" value="InterPro"/>
</dbReference>
<gene>
    <name evidence="4" type="primary">truA</name>
    <name evidence="9" type="ORF">FC07_GL001619</name>
</gene>
<dbReference type="PATRIC" id="fig|1423726.3.peg.1678"/>
<dbReference type="InterPro" id="IPR001406">
    <property type="entry name" value="PsdUridine_synth_TruA"/>
</dbReference>
<dbReference type="Gene3D" id="3.30.70.660">
    <property type="entry name" value="Pseudouridine synthase I, catalytic domain, C-terminal subdomain"/>
    <property type="match status" value="1"/>
</dbReference>
<feature type="binding site" evidence="4 6">
    <location>
        <position position="114"/>
    </location>
    <ligand>
        <name>substrate</name>
    </ligand>
</feature>
<feature type="domain" description="Pseudouridine synthase I TruA alpha/beta" evidence="8">
    <location>
        <begin position="11"/>
        <end position="108"/>
    </location>
</feature>
<sequence length="258" mass="29243">MPVTHYKVTLMYDGTHFAGYQVQPHQRTVQGVVEQALAKMAKVEQRIPINGSGRTDAGVHAYGQVISFDFPFFIAAEGMRKALNSLLPLDTQVLACEVVPSDFHARFDATGKRYRYRVNLDYYTNPFRRLYTGHWKWPMQPELIEAAIGDFVGTHDFTSFAAAGGSIENKVRTIYDAKVTVDQTQNELIFDFYGNGFLYNMVRIMVGVLLEIGGNRRPLHDIQRLYQVKDRRQARLTAAASGLYLMQVYYGDGPADLK</sequence>
<protein>
    <recommendedName>
        <fullName evidence="4">tRNA pseudouridine synthase A</fullName>
        <ecNumber evidence="4">5.4.99.12</ecNumber>
    </recommendedName>
    <alternativeName>
        <fullName evidence="4">tRNA pseudouridine(38-40) synthase</fullName>
    </alternativeName>
    <alternativeName>
        <fullName evidence="4">tRNA pseudouridylate synthase I</fullName>
    </alternativeName>
    <alternativeName>
        <fullName evidence="4">tRNA-uridine isomerase I</fullName>
    </alternativeName>
</protein>
<dbReference type="InterPro" id="IPR020095">
    <property type="entry name" value="PsdUridine_synth_TruA_C"/>
</dbReference>
<comment type="subunit">
    <text evidence="4">Homodimer.</text>
</comment>
<keyword evidence="3 4" id="KW-0413">Isomerase</keyword>
<dbReference type="EC" id="5.4.99.12" evidence="4"/>
<dbReference type="AlphaFoldDB" id="A0A0R1GFR9"/>
<evidence type="ECO:0000259" key="8">
    <source>
        <dbReference type="Pfam" id="PF01416"/>
    </source>
</evidence>
<name>A0A0R1GFR9_9LACO</name>
<evidence type="ECO:0000313" key="9">
    <source>
        <dbReference type="EMBL" id="KRK32875.1"/>
    </source>
</evidence>
<dbReference type="InterPro" id="IPR020103">
    <property type="entry name" value="PsdUridine_synth_cat_dom_sf"/>
</dbReference>
<dbReference type="NCBIfam" id="TIGR00071">
    <property type="entry name" value="hisT_truA"/>
    <property type="match status" value="1"/>
</dbReference>
<dbReference type="FunFam" id="3.30.70.580:FF:000001">
    <property type="entry name" value="tRNA pseudouridine synthase A"/>
    <property type="match status" value="1"/>
</dbReference>
<evidence type="ECO:0000256" key="4">
    <source>
        <dbReference type="HAMAP-Rule" id="MF_00171"/>
    </source>
</evidence>
<dbReference type="STRING" id="1423726.FC07_GL001619"/>
<comment type="caution">
    <text evidence="4">Lacks conserved residue(s) required for the propagation of feature annotation.</text>
</comment>
<keyword evidence="10" id="KW-1185">Reference proteome</keyword>
<evidence type="ECO:0000256" key="6">
    <source>
        <dbReference type="PIRSR" id="PIRSR001430-2"/>
    </source>
</evidence>
<dbReference type="InterPro" id="IPR020097">
    <property type="entry name" value="PsdUridine_synth_TruA_a/b_dom"/>
</dbReference>
<dbReference type="EMBL" id="AZDA01000133">
    <property type="protein sequence ID" value="KRK32875.1"/>
    <property type="molecule type" value="Genomic_DNA"/>
</dbReference>
<dbReference type="InterPro" id="IPR020094">
    <property type="entry name" value="TruA/RsuA/RluB/E/F_N"/>
</dbReference>
<comment type="function">
    <text evidence="4">Formation of pseudouridine at positions 38, 39 and 40 in the anticodon stem and loop of transfer RNAs.</text>
</comment>
<proteinExistence type="inferred from homology"/>
<evidence type="ECO:0000313" key="10">
    <source>
        <dbReference type="Proteomes" id="UP000051461"/>
    </source>
</evidence>
<evidence type="ECO:0000256" key="3">
    <source>
        <dbReference type="ARBA" id="ARBA00023235"/>
    </source>
</evidence>